<proteinExistence type="predicted"/>
<keyword evidence="2" id="KW-1185">Reference proteome</keyword>
<dbReference type="Gene3D" id="3.40.50.10490">
    <property type="entry name" value="Glucose-6-phosphate isomerase like protein, domain 1"/>
    <property type="match status" value="1"/>
</dbReference>
<sequence length="58" mass="6383">MKAVHPDKAYNLEMPIEMFAGEGDVVFAISSSGRSENILCRVRVGISKKCRVITLSEV</sequence>
<dbReference type="KEGG" id="kst:KSMBR1_2271"/>
<gene>
    <name evidence="1" type="ORF">KSMBR1_2271</name>
</gene>
<dbReference type="EMBL" id="LT934425">
    <property type="protein sequence ID" value="SOH04766.1"/>
    <property type="molecule type" value="Genomic_DNA"/>
</dbReference>
<accession>A0A2C9CGF7</accession>
<dbReference type="InterPro" id="IPR046348">
    <property type="entry name" value="SIS_dom_sf"/>
</dbReference>
<dbReference type="GO" id="GO:1901135">
    <property type="term" value="P:carbohydrate derivative metabolic process"/>
    <property type="evidence" value="ECO:0007669"/>
    <property type="project" value="InterPro"/>
</dbReference>
<evidence type="ECO:0000313" key="2">
    <source>
        <dbReference type="Proteomes" id="UP000221734"/>
    </source>
</evidence>
<name>A0A2C9CGF7_KUEST</name>
<dbReference type="SUPFAM" id="SSF53697">
    <property type="entry name" value="SIS domain"/>
    <property type="match status" value="1"/>
</dbReference>
<dbReference type="AlphaFoldDB" id="A0A2C9CGF7"/>
<evidence type="ECO:0008006" key="3">
    <source>
        <dbReference type="Google" id="ProtNLM"/>
    </source>
</evidence>
<protein>
    <recommendedName>
        <fullName evidence="3">SIS domain-containing protein</fullName>
    </recommendedName>
</protein>
<reference evidence="2" key="1">
    <citation type="submission" date="2017-10" db="EMBL/GenBank/DDBJ databases">
        <authorList>
            <person name="Frank J."/>
        </authorList>
    </citation>
    <scope>NUCLEOTIDE SEQUENCE [LARGE SCALE GENOMIC DNA]</scope>
</reference>
<dbReference type="GO" id="GO:0097367">
    <property type="term" value="F:carbohydrate derivative binding"/>
    <property type="evidence" value="ECO:0007669"/>
    <property type="project" value="InterPro"/>
</dbReference>
<dbReference type="Proteomes" id="UP000221734">
    <property type="component" value="Chromosome Kuenenia_stuttgartiensis_MBR1"/>
</dbReference>
<evidence type="ECO:0000313" key="1">
    <source>
        <dbReference type="EMBL" id="SOH04766.1"/>
    </source>
</evidence>
<organism evidence="1 2">
    <name type="scientific">Kuenenia stuttgartiensis</name>
    <dbReference type="NCBI Taxonomy" id="174633"/>
    <lineage>
        <taxon>Bacteria</taxon>
        <taxon>Pseudomonadati</taxon>
        <taxon>Planctomycetota</taxon>
        <taxon>Candidatus Brocadiia</taxon>
        <taxon>Candidatus Brocadiales</taxon>
        <taxon>Candidatus Brocadiaceae</taxon>
        <taxon>Candidatus Kuenenia</taxon>
    </lineage>
</organism>
<dbReference type="RefSeq" id="WP_157820542.1">
    <property type="nucleotide sequence ID" value="NZ_LT934425.1"/>
</dbReference>
<dbReference type="OrthoDB" id="9781311at2"/>